<dbReference type="PANTHER" id="PTHR42812">
    <property type="entry name" value="BETA-XYLOSIDASE"/>
    <property type="match status" value="1"/>
</dbReference>
<dbReference type="EMBL" id="JAFMOF010000002">
    <property type="protein sequence ID" value="MBO0654279.1"/>
    <property type="molecule type" value="Genomic_DNA"/>
</dbReference>
<dbReference type="AlphaFoldDB" id="A0A939FNB5"/>
<feature type="site" description="Important for catalytic activity, responsible for pKa modulation of the active site Glu and correct orientation of both the proton donor and substrate" evidence="5">
    <location>
        <position position="160"/>
    </location>
</feature>
<feature type="signal peptide" evidence="7">
    <location>
        <begin position="1"/>
        <end position="33"/>
    </location>
</feature>
<reference evidence="8" key="1">
    <citation type="submission" date="2021-03" db="EMBL/GenBank/DDBJ databases">
        <title>Streptomyces strains.</title>
        <authorList>
            <person name="Lund M.B."/>
            <person name="Toerring T."/>
        </authorList>
    </citation>
    <scope>NUCLEOTIDE SEQUENCE</scope>
    <source>
        <strain evidence="8">JCM 4242</strain>
    </source>
</reference>
<proteinExistence type="inferred from homology"/>
<organism evidence="8 9">
    <name type="scientific">Streptomyces triculaminicus</name>
    <dbReference type="NCBI Taxonomy" id="2816232"/>
    <lineage>
        <taxon>Bacteria</taxon>
        <taxon>Bacillati</taxon>
        <taxon>Actinomycetota</taxon>
        <taxon>Actinomycetes</taxon>
        <taxon>Kitasatosporales</taxon>
        <taxon>Streptomycetaceae</taxon>
        <taxon>Streptomyces</taxon>
    </lineage>
</organism>
<sequence length="328" mass="34681">MLHHAATRRPHRLLVLLAVLAAVLCHAAAPAGAAVSGPVIDREFADPDVVKAGGTYHAYATNGEGKNIQHATSRDLVHWTVVGADALPSLGAWAVPDRGKVWAPEVFDNGTGFTMHYTALDRAGGKQCIGAALSPSPDGPFRPVGDGPLVCPVAEGGAIDASSYTENGHRYMLWKNDGNCCEMDTWLHLQPVSRDGTRTTGPAVRLIKQDRPWEGKVVEAPTLVKRAGRYVLFYSAGFYGEDAYKTGYALASRLNGPYTKAEAPLMSTESFAGAVHSPGGQDVVTGPDGRDRIVFHGRRALGSPRAMYIAGLGFENGRPVVRGGAAGA</sequence>
<keyword evidence="2 6" id="KW-0378">Hydrolase</keyword>
<dbReference type="PANTHER" id="PTHR42812:SF5">
    <property type="entry name" value="ENDO-ARABINASE"/>
    <property type="match status" value="1"/>
</dbReference>
<keyword evidence="3 6" id="KW-0326">Glycosidase</keyword>
<dbReference type="InterPro" id="IPR051795">
    <property type="entry name" value="Glycosyl_Hydrlase_43"/>
</dbReference>
<dbReference type="Gene3D" id="2.115.10.20">
    <property type="entry name" value="Glycosyl hydrolase domain, family 43"/>
    <property type="match status" value="1"/>
</dbReference>
<evidence type="ECO:0000313" key="9">
    <source>
        <dbReference type="Proteomes" id="UP000664781"/>
    </source>
</evidence>
<keyword evidence="7" id="KW-0732">Signal</keyword>
<evidence type="ECO:0000256" key="6">
    <source>
        <dbReference type="RuleBase" id="RU361187"/>
    </source>
</evidence>
<feature type="chain" id="PRO_5036952898" evidence="7">
    <location>
        <begin position="34"/>
        <end position="328"/>
    </location>
</feature>
<feature type="active site" description="Proton donor" evidence="4">
    <location>
        <position position="219"/>
    </location>
</feature>
<evidence type="ECO:0000256" key="2">
    <source>
        <dbReference type="ARBA" id="ARBA00022801"/>
    </source>
</evidence>
<dbReference type="Proteomes" id="UP000664781">
    <property type="component" value="Unassembled WGS sequence"/>
</dbReference>
<evidence type="ECO:0000313" key="8">
    <source>
        <dbReference type="EMBL" id="MBO0654279.1"/>
    </source>
</evidence>
<dbReference type="CDD" id="cd08999">
    <property type="entry name" value="GH43_ABN-like"/>
    <property type="match status" value="1"/>
</dbReference>
<comment type="similarity">
    <text evidence="1 6">Belongs to the glycosyl hydrolase 43 family.</text>
</comment>
<dbReference type="GO" id="GO:0004553">
    <property type="term" value="F:hydrolase activity, hydrolyzing O-glycosyl compounds"/>
    <property type="evidence" value="ECO:0007669"/>
    <property type="project" value="InterPro"/>
</dbReference>
<accession>A0A939FNB5</accession>
<gene>
    <name evidence="8" type="ORF">J1792_16310</name>
</gene>
<evidence type="ECO:0000256" key="7">
    <source>
        <dbReference type="SAM" id="SignalP"/>
    </source>
</evidence>
<evidence type="ECO:0000256" key="1">
    <source>
        <dbReference type="ARBA" id="ARBA00009865"/>
    </source>
</evidence>
<dbReference type="Pfam" id="PF04616">
    <property type="entry name" value="Glyco_hydro_43"/>
    <property type="match status" value="1"/>
</dbReference>
<evidence type="ECO:0000256" key="4">
    <source>
        <dbReference type="PIRSR" id="PIRSR606710-1"/>
    </source>
</evidence>
<feature type="active site" description="Proton acceptor" evidence="4">
    <location>
        <position position="46"/>
    </location>
</feature>
<dbReference type="SUPFAM" id="SSF75005">
    <property type="entry name" value="Arabinanase/levansucrase/invertase"/>
    <property type="match status" value="1"/>
</dbReference>
<name>A0A939FNB5_9ACTN</name>
<dbReference type="GO" id="GO:0005975">
    <property type="term" value="P:carbohydrate metabolic process"/>
    <property type="evidence" value="ECO:0007669"/>
    <property type="project" value="InterPro"/>
</dbReference>
<comment type="caution">
    <text evidence="8">The sequence shown here is derived from an EMBL/GenBank/DDBJ whole genome shotgun (WGS) entry which is preliminary data.</text>
</comment>
<protein>
    <submittedName>
        <fullName evidence="8">Family 43 glycosylhydrolase</fullName>
    </submittedName>
</protein>
<evidence type="ECO:0000256" key="3">
    <source>
        <dbReference type="ARBA" id="ARBA00023295"/>
    </source>
</evidence>
<dbReference type="InterPro" id="IPR006710">
    <property type="entry name" value="Glyco_hydro_43"/>
</dbReference>
<keyword evidence="9" id="KW-1185">Reference proteome</keyword>
<evidence type="ECO:0000256" key="5">
    <source>
        <dbReference type="PIRSR" id="PIRSR606710-2"/>
    </source>
</evidence>
<dbReference type="InterPro" id="IPR023296">
    <property type="entry name" value="Glyco_hydro_beta-prop_sf"/>
</dbReference>